<sequence length="216" mass="24475">MGGNTNSTEKSGYGNCERLVGKSFTNVYQAFPREFILTTMDLHVVPPTGYEEDEVYKVSVKQYSKPEQGVFFLSFIRQTRYSKFDSCVDKSVDIKLCGCAKEQTTDVTKKGVLFENGVPRQMFGTETIVENLDSNCLLFMRRSYGTFSFALEVANVCTNRTYKFQLTSPSMDQRIFANTVPIDRELPPKTFHFLTSVSKYLSKVNSALNLKASMQV</sequence>
<gene>
    <name evidence="1" type="ORF">OS493_034148</name>
</gene>
<protein>
    <submittedName>
        <fullName evidence="1">Uncharacterized protein</fullName>
    </submittedName>
</protein>
<evidence type="ECO:0000313" key="1">
    <source>
        <dbReference type="EMBL" id="KAJ7389014.1"/>
    </source>
</evidence>
<dbReference type="AlphaFoldDB" id="A0A9W9ZXK8"/>
<dbReference type="Proteomes" id="UP001163046">
    <property type="component" value="Unassembled WGS sequence"/>
</dbReference>
<proteinExistence type="predicted"/>
<dbReference type="EMBL" id="MU825443">
    <property type="protein sequence ID" value="KAJ7389014.1"/>
    <property type="molecule type" value="Genomic_DNA"/>
</dbReference>
<accession>A0A9W9ZXK8</accession>
<reference evidence="1" key="1">
    <citation type="submission" date="2023-01" db="EMBL/GenBank/DDBJ databases">
        <title>Genome assembly of the deep-sea coral Lophelia pertusa.</title>
        <authorList>
            <person name="Herrera S."/>
            <person name="Cordes E."/>
        </authorList>
    </citation>
    <scope>NUCLEOTIDE SEQUENCE</scope>
    <source>
        <strain evidence="1">USNM1676648</strain>
        <tissue evidence="1">Polyp</tissue>
    </source>
</reference>
<keyword evidence="2" id="KW-1185">Reference proteome</keyword>
<organism evidence="1 2">
    <name type="scientific">Desmophyllum pertusum</name>
    <dbReference type="NCBI Taxonomy" id="174260"/>
    <lineage>
        <taxon>Eukaryota</taxon>
        <taxon>Metazoa</taxon>
        <taxon>Cnidaria</taxon>
        <taxon>Anthozoa</taxon>
        <taxon>Hexacorallia</taxon>
        <taxon>Scleractinia</taxon>
        <taxon>Caryophylliina</taxon>
        <taxon>Caryophylliidae</taxon>
        <taxon>Desmophyllum</taxon>
    </lineage>
</organism>
<comment type="caution">
    <text evidence="1">The sequence shown here is derived from an EMBL/GenBank/DDBJ whole genome shotgun (WGS) entry which is preliminary data.</text>
</comment>
<name>A0A9W9ZXK8_9CNID</name>
<dbReference type="OrthoDB" id="5970433at2759"/>
<evidence type="ECO:0000313" key="2">
    <source>
        <dbReference type="Proteomes" id="UP001163046"/>
    </source>
</evidence>